<gene>
    <name evidence="1" type="ORF">FHS76_001870</name>
</gene>
<evidence type="ECO:0008006" key="3">
    <source>
        <dbReference type="Google" id="ProtNLM"/>
    </source>
</evidence>
<protein>
    <recommendedName>
        <fullName evidence="3">Dihydrodipicolinate synthase family protein</fullName>
    </recommendedName>
</protein>
<accession>A0A7W9AWP4</accession>
<keyword evidence="2" id="KW-1185">Reference proteome</keyword>
<dbReference type="SUPFAM" id="SSF51569">
    <property type="entry name" value="Aldolase"/>
    <property type="match status" value="1"/>
</dbReference>
<dbReference type="Proteomes" id="UP000555546">
    <property type="component" value="Unassembled WGS sequence"/>
</dbReference>
<reference evidence="1 2" key="1">
    <citation type="submission" date="2020-08" db="EMBL/GenBank/DDBJ databases">
        <title>Genomic Encyclopedia of Type Strains, Phase IV (KMG-IV): sequencing the most valuable type-strain genomes for metagenomic binning, comparative biology and taxonomic classification.</title>
        <authorList>
            <person name="Goeker M."/>
        </authorList>
    </citation>
    <scope>NUCLEOTIDE SEQUENCE [LARGE SCALE GENOMIC DNA]</scope>
    <source>
        <strain evidence="1 2">DSM 26944</strain>
    </source>
</reference>
<proteinExistence type="predicted"/>
<sequence length="389" mass="42773">MTRILLPTTGGKSEIYEMRDPSPFASVNDRPLARTAFAAAHVVCSAFDTGAPWETARIDMESTMSFRRHLWSLGFGVAEVMDTAQRGMGLDWEGAKEIVRNTMAEAKRVDNAEVACGVGTDQLGAGAHSLDDILRAYEEQLEFIEGAGATPILMASRAMVACNARPDDYARIYSRLISASRRKVILHWLGEMFDPALAGYWGFGDHDQAMDFLIDFIGAHADKIDGIKISLLDKSKEIAMRRRLPVSVKMYTGDDFNYPELIAGDETGYSHALLGIFDPIAPAAATALAALADGDRTRYFDIMNPTLPLARLIFEAPTQFYKAGVVFLAWLNGHQKHFGMLGGMQSSRSVMHYAELFRLADQAGLFRDPDTAAGKMKVFLQTHGMEAVS</sequence>
<dbReference type="Gene3D" id="3.20.20.70">
    <property type="entry name" value="Aldolase class I"/>
    <property type="match status" value="1"/>
</dbReference>
<dbReference type="Pfam" id="PF06187">
    <property type="entry name" value="DUF993"/>
    <property type="match status" value="1"/>
</dbReference>
<dbReference type="InterPro" id="IPR009334">
    <property type="entry name" value="DUF993"/>
</dbReference>
<name>A0A7W9AWP4_9HYPH</name>
<dbReference type="RefSeq" id="WP_183651073.1">
    <property type="nucleotide sequence ID" value="NZ_JACIJG010000006.1"/>
</dbReference>
<evidence type="ECO:0000313" key="1">
    <source>
        <dbReference type="EMBL" id="MBB5701995.1"/>
    </source>
</evidence>
<organism evidence="1 2">
    <name type="scientific">Brucella daejeonensis</name>
    <dbReference type="NCBI Taxonomy" id="659015"/>
    <lineage>
        <taxon>Bacteria</taxon>
        <taxon>Pseudomonadati</taxon>
        <taxon>Pseudomonadota</taxon>
        <taxon>Alphaproteobacteria</taxon>
        <taxon>Hyphomicrobiales</taxon>
        <taxon>Brucellaceae</taxon>
        <taxon>Brucella/Ochrobactrum group</taxon>
        <taxon>Brucella</taxon>
    </lineage>
</organism>
<dbReference type="InterPro" id="IPR013785">
    <property type="entry name" value="Aldolase_TIM"/>
</dbReference>
<comment type="caution">
    <text evidence="1">The sequence shown here is derived from an EMBL/GenBank/DDBJ whole genome shotgun (WGS) entry which is preliminary data.</text>
</comment>
<dbReference type="AlphaFoldDB" id="A0A7W9AWP4"/>
<dbReference type="EMBL" id="JACIJG010000006">
    <property type="protein sequence ID" value="MBB5701995.1"/>
    <property type="molecule type" value="Genomic_DNA"/>
</dbReference>
<evidence type="ECO:0000313" key="2">
    <source>
        <dbReference type="Proteomes" id="UP000555546"/>
    </source>
</evidence>